<dbReference type="SMART" id="SM01118">
    <property type="entry name" value="CYTH"/>
    <property type="match status" value="1"/>
</dbReference>
<organism evidence="3 4">
    <name type="scientific">Spirosoma pollinicola</name>
    <dbReference type="NCBI Taxonomy" id="2057025"/>
    <lineage>
        <taxon>Bacteria</taxon>
        <taxon>Pseudomonadati</taxon>
        <taxon>Bacteroidota</taxon>
        <taxon>Cytophagia</taxon>
        <taxon>Cytophagales</taxon>
        <taxon>Cytophagaceae</taxon>
        <taxon>Spirosoma</taxon>
    </lineage>
</organism>
<dbReference type="PANTHER" id="PTHR40114">
    <property type="entry name" value="SLR0698 PROTEIN"/>
    <property type="match status" value="1"/>
</dbReference>
<dbReference type="PIRSF" id="PIRSF016487">
    <property type="entry name" value="CYTH_UCP016487"/>
    <property type="match status" value="1"/>
</dbReference>
<dbReference type="InterPro" id="IPR033469">
    <property type="entry name" value="CYTH-like_dom_sf"/>
</dbReference>
<protein>
    <submittedName>
        <fullName evidence="3">Adenylate cyclase</fullName>
    </submittedName>
</protein>
<dbReference type="RefSeq" id="WP_100987344.1">
    <property type="nucleotide sequence ID" value="NZ_CP025096.1"/>
</dbReference>
<dbReference type="Gene3D" id="2.40.320.10">
    <property type="entry name" value="Hypothetical Protein Pfu-838710-001"/>
    <property type="match status" value="1"/>
</dbReference>
<accession>A0A2K8YVI6</accession>
<evidence type="ECO:0000313" key="4">
    <source>
        <dbReference type="Proteomes" id="UP000232883"/>
    </source>
</evidence>
<dbReference type="CDD" id="cd07891">
    <property type="entry name" value="CYTH-like_CthTTM-like_1"/>
    <property type="match status" value="1"/>
</dbReference>
<dbReference type="InterPro" id="IPR023577">
    <property type="entry name" value="CYTH_domain"/>
</dbReference>
<keyword evidence="4" id="KW-1185">Reference proteome</keyword>
<reference evidence="3 4" key="1">
    <citation type="submission" date="2017-11" db="EMBL/GenBank/DDBJ databases">
        <title>Taxonomic description and genome sequences of Spirosoma HA7 sp. nov., isolated from pollen microhabitat of Corylus avellana.</title>
        <authorList>
            <person name="Ambika Manirajan B."/>
            <person name="Suarez C."/>
            <person name="Ratering S."/>
            <person name="Geissler-Plaum R."/>
            <person name="Cardinale M."/>
            <person name="Sylvia S."/>
        </authorList>
    </citation>
    <scope>NUCLEOTIDE SEQUENCE [LARGE SCALE GENOMIC DNA]</scope>
    <source>
        <strain evidence="3 4">HA7</strain>
    </source>
</reference>
<feature type="domain" description="CYTH" evidence="2">
    <location>
        <begin position="2"/>
        <end position="148"/>
    </location>
</feature>
<evidence type="ECO:0000313" key="3">
    <source>
        <dbReference type="EMBL" id="AUD01623.1"/>
    </source>
</evidence>
<name>A0A2K8YVI6_9BACT</name>
<dbReference type="Proteomes" id="UP000232883">
    <property type="component" value="Chromosome"/>
</dbReference>
<dbReference type="PROSITE" id="PS51707">
    <property type="entry name" value="CYTH"/>
    <property type="match status" value="1"/>
</dbReference>
<evidence type="ECO:0000256" key="1">
    <source>
        <dbReference type="PIRSR" id="PIRSR016487-1"/>
    </source>
</evidence>
<feature type="active site" description="Proton acceptor" evidence="1">
    <location>
        <position position="29"/>
    </location>
</feature>
<sequence length="159" mass="18614">MGIEIERKYLVKGTDWKKGTKAQLYQQGYLSTHANRTVRVRRADDKGYITIKGKSEGARRVEYEYVIPLQDALELLHHLCEQPIIEKARYRIEYEGLVWEVDEFQGENTGLIVAEVELSDEHQKVKLPSWIDREVTSEPKYYNSQLVSHPFSKWESSPE</sequence>
<dbReference type="AlphaFoldDB" id="A0A2K8YVI6"/>
<dbReference type="Pfam" id="PF01928">
    <property type="entry name" value="CYTH"/>
    <property type="match status" value="1"/>
</dbReference>
<dbReference type="PANTHER" id="PTHR40114:SF1">
    <property type="entry name" value="SLR0698 PROTEIN"/>
    <property type="match status" value="1"/>
</dbReference>
<dbReference type="SUPFAM" id="SSF55154">
    <property type="entry name" value="CYTH-like phosphatases"/>
    <property type="match status" value="1"/>
</dbReference>
<evidence type="ECO:0000259" key="2">
    <source>
        <dbReference type="PROSITE" id="PS51707"/>
    </source>
</evidence>
<dbReference type="KEGG" id="spir:CWM47_07200"/>
<gene>
    <name evidence="3" type="ORF">CWM47_07200</name>
</gene>
<dbReference type="OrthoDB" id="9805588at2"/>
<proteinExistence type="predicted"/>
<dbReference type="EMBL" id="CP025096">
    <property type="protein sequence ID" value="AUD01623.1"/>
    <property type="molecule type" value="Genomic_DNA"/>
</dbReference>
<dbReference type="InterPro" id="IPR012042">
    <property type="entry name" value="NeuTTM/CthTTM-like"/>
</dbReference>